<proteinExistence type="predicted"/>
<gene>
    <name evidence="2" type="ORF">H6G83_33420</name>
</gene>
<dbReference type="NCBIfam" id="TIGR01764">
    <property type="entry name" value="excise"/>
    <property type="match status" value="1"/>
</dbReference>
<keyword evidence="3" id="KW-1185">Reference proteome</keyword>
<feature type="domain" description="Helix-turn-helix" evidence="1">
    <location>
        <begin position="18"/>
        <end position="68"/>
    </location>
</feature>
<evidence type="ECO:0000313" key="2">
    <source>
        <dbReference type="EMBL" id="MBD2505441.1"/>
    </source>
</evidence>
<dbReference type="InterPro" id="IPR010093">
    <property type="entry name" value="SinI_DNA-bd"/>
</dbReference>
<accession>A0ABR8DEQ1</accession>
<evidence type="ECO:0000259" key="1">
    <source>
        <dbReference type="Pfam" id="PF12728"/>
    </source>
</evidence>
<name>A0ABR8DEQ1_9NOST</name>
<organism evidence="2 3">
    <name type="scientific">Anabaena azotica FACHB-119</name>
    <dbReference type="NCBI Taxonomy" id="947527"/>
    <lineage>
        <taxon>Bacteria</taxon>
        <taxon>Bacillati</taxon>
        <taxon>Cyanobacteriota</taxon>
        <taxon>Cyanophyceae</taxon>
        <taxon>Nostocales</taxon>
        <taxon>Nostocaceae</taxon>
        <taxon>Anabaena</taxon>
        <taxon>Anabaena azotica</taxon>
    </lineage>
</organism>
<dbReference type="Pfam" id="PF12728">
    <property type="entry name" value="HTH_17"/>
    <property type="match status" value="1"/>
</dbReference>
<reference evidence="2 3" key="1">
    <citation type="journal article" date="2020" name="ISME J.">
        <title>Comparative genomics reveals insights into cyanobacterial evolution and habitat adaptation.</title>
        <authorList>
            <person name="Chen M.Y."/>
            <person name="Teng W.K."/>
            <person name="Zhao L."/>
            <person name="Hu C.X."/>
            <person name="Zhou Y.K."/>
            <person name="Han B.P."/>
            <person name="Song L.R."/>
            <person name="Shu W.S."/>
        </authorList>
    </citation>
    <scope>NUCLEOTIDE SEQUENCE [LARGE SCALE GENOMIC DNA]</scope>
    <source>
        <strain evidence="2 3">FACHB-119</strain>
    </source>
</reference>
<protein>
    <submittedName>
        <fullName evidence="2">Helix-turn-helix domain-containing protein</fullName>
    </submittedName>
</protein>
<comment type="caution">
    <text evidence="2">The sequence shown here is derived from an EMBL/GenBank/DDBJ whole genome shotgun (WGS) entry which is preliminary data.</text>
</comment>
<dbReference type="RefSeq" id="WP_190480241.1">
    <property type="nucleotide sequence ID" value="NZ_JACJSG010000087.1"/>
</dbReference>
<evidence type="ECO:0000313" key="3">
    <source>
        <dbReference type="Proteomes" id="UP000661112"/>
    </source>
</evidence>
<dbReference type="InterPro" id="IPR009061">
    <property type="entry name" value="DNA-bd_dom_put_sf"/>
</dbReference>
<dbReference type="Gene3D" id="1.10.1660.10">
    <property type="match status" value="1"/>
</dbReference>
<dbReference type="SUPFAM" id="SSF46955">
    <property type="entry name" value="Putative DNA-binding domain"/>
    <property type="match status" value="1"/>
</dbReference>
<dbReference type="InterPro" id="IPR041657">
    <property type="entry name" value="HTH_17"/>
</dbReference>
<dbReference type="Proteomes" id="UP000661112">
    <property type="component" value="Unassembled WGS sequence"/>
</dbReference>
<dbReference type="EMBL" id="JACJSG010000087">
    <property type="protein sequence ID" value="MBD2505441.1"/>
    <property type="molecule type" value="Genomic_DNA"/>
</dbReference>
<sequence>MRQKRQYQESNGGENEKFLTTSEIAQILRVHQRTVQRWISSNHLKAIKVGPKIFRVRKQDFDEFLEGQNQGCQEKSEA</sequence>